<dbReference type="AlphaFoldDB" id="A0A7J6TD17"/>
<sequence length="72" mass="8091">MESFTAFDGAPPVALVAILVMLEVAAAVANRAGYYSWDECMALREVRSLRKLTHPHIVKLREVIREADELHL</sequence>
<proteinExistence type="predicted"/>
<dbReference type="EMBL" id="JABANO010011640">
    <property type="protein sequence ID" value="KAF4743138.1"/>
    <property type="molecule type" value="Genomic_DNA"/>
</dbReference>
<evidence type="ECO:0000313" key="3">
    <source>
        <dbReference type="Proteomes" id="UP000553632"/>
    </source>
</evidence>
<keyword evidence="1" id="KW-0472">Membrane</keyword>
<accession>A0A7J6TD17</accession>
<reference evidence="2 3" key="1">
    <citation type="submission" date="2020-04" db="EMBL/GenBank/DDBJ databases">
        <title>Perkinsus olseni comparative genomics.</title>
        <authorList>
            <person name="Bogema D.R."/>
        </authorList>
    </citation>
    <scope>NUCLEOTIDE SEQUENCE [LARGE SCALE GENOMIC DNA]</scope>
    <source>
        <strain evidence="2 3">ATCC PRA-207</strain>
    </source>
</reference>
<dbReference type="SUPFAM" id="SSF56112">
    <property type="entry name" value="Protein kinase-like (PK-like)"/>
    <property type="match status" value="1"/>
</dbReference>
<name>A0A7J6TD17_PEROL</name>
<evidence type="ECO:0000256" key="1">
    <source>
        <dbReference type="SAM" id="Phobius"/>
    </source>
</evidence>
<organism evidence="2 3">
    <name type="scientific">Perkinsus olseni</name>
    <name type="common">Perkinsus atlanticus</name>
    <dbReference type="NCBI Taxonomy" id="32597"/>
    <lineage>
        <taxon>Eukaryota</taxon>
        <taxon>Sar</taxon>
        <taxon>Alveolata</taxon>
        <taxon>Perkinsozoa</taxon>
        <taxon>Perkinsea</taxon>
        <taxon>Perkinsida</taxon>
        <taxon>Perkinsidae</taxon>
        <taxon>Perkinsus</taxon>
    </lineage>
</organism>
<gene>
    <name evidence="2" type="ORF">FOZ63_027345</name>
</gene>
<dbReference type="Gene3D" id="3.30.200.20">
    <property type="entry name" value="Phosphorylase Kinase, domain 1"/>
    <property type="match status" value="1"/>
</dbReference>
<dbReference type="InterPro" id="IPR011009">
    <property type="entry name" value="Kinase-like_dom_sf"/>
</dbReference>
<evidence type="ECO:0000313" key="2">
    <source>
        <dbReference type="EMBL" id="KAF4743138.1"/>
    </source>
</evidence>
<keyword evidence="1" id="KW-0812">Transmembrane</keyword>
<comment type="caution">
    <text evidence="2">The sequence shown here is derived from an EMBL/GenBank/DDBJ whole genome shotgun (WGS) entry which is preliminary data.</text>
</comment>
<feature type="non-terminal residue" evidence="2">
    <location>
        <position position="1"/>
    </location>
</feature>
<feature type="transmembrane region" description="Helical" evidence="1">
    <location>
        <begin position="12"/>
        <end position="34"/>
    </location>
</feature>
<protein>
    <submittedName>
        <fullName evidence="2">Uncharacterized protein</fullName>
    </submittedName>
</protein>
<dbReference type="Proteomes" id="UP000553632">
    <property type="component" value="Unassembled WGS sequence"/>
</dbReference>
<keyword evidence="1" id="KW-1133">Transmembrane helix</keyword>
<keyword evidence="3" id="KW-1185">Reference proteome</keyword>